<dbReference type="PANTHER" id="PTHR30204">
    <property type="entry name" value="REDOX-CYCLING DRUG-SENSING TRANSCRIPTIONAL ACTIVATOR SOXR"/>
    <property type="match status" value="1"/>
</dbReference>
<dbReference type="Gene3D" id="1.10.1660.10">
    <property type="match status" value="1"/>
</dbReference>
<dbReference type="RefSeq" id="WP_066462092.1">
    <property type="nucleotide sequence ID" value="NZ_MATO01000013.1"/>
</dbReference>
<evidence type="ECO:0000256" key="2">
    <source>
        <dbReference type="ARBA" id="ARBA00023125"/>
    </source>
</evidence>
<evidence type="ECO:0000259" key="6">
    <source>
        <dbReference type="PROSITE" id="PS50937"/>
    </source>
</evidence>
<evidence type="ECO:0000313" key="8">
    <source>
        <dbReference type="Proteomes" id="UP000093482"/>
    </source>
</evidence>
<evidence type="ECO:0000313" key="7">
    <source>
        <dbReference type="EMBL" id="OCS92896.1"/>
    </source>
</evidence>
<keyword evidence="3" id="KW-0010">Activator</keyword>
<keyword evidence="8" id="KW-1185">Reference proteome</keyword>
<sequence>MLSITALASMSGVSTRTLRHYDAIGLLQPAAYSDAGYRMYEESQTLVLQQIMLYKQMGLSLPAIQELLYNPSFDVQEALAQHLKQLQQQQQILAQQMETLQRTLRYVKGEITMTTNEQFEGFKQQKVAENEALYGEEIRGKYGEQSVMSAYGQFKQMTPEQYEGATQLENQLFALLADMLVHEEEETMLEIAELHKRWLSMYWPKYTKQAHRGLSEMYIADERFTQYYDKRAGEGATQLLYKAIQQYTNT</sequence>
<comment type="caution">
    <text evidence="7">The sequence shown here is derived from an EMBL/GenBank/DDBJ whole genome shotgun (WGS) entry which is preliminary data.</text>
</comment>
<proteinExistence type="predicted"/>
<dbReference type="SUPFAM" id="SSF46955">
    <property type="entry name" value="Putative DNA-binding domain"/>
    <property type="match status" value="1"/>
</dbReference>
<evidence type="ECO:0000256" key="4">
    <source>
        <dbReference type="ARBA" id="ARBA00023163"/>
    </source>
</evidence>
<dbReference type="SMART" id="SM00422">
    <property type="entry name" value="HTH_MERR"/>
    <property type="match status" value="1"/>
</dbReference>
<dbReference type="OrthoDB" id="9814833at2"/>
<feature type="domain" description="HTH merR-type" evidence="6">
    <location>
        <begin position="1"/>
        <end position="70"/>
    </location>
</feature>
<protein>
    <recommendedName>
        <fullName evidence="6">HTH merR-type domain-containing protein</fullName>
    </recommendedName>
</protein>
<evidence type="ECO:0000256" key="5">
    <source>
        <dbReference type="SAM" id="Coils"/>
    </source>
</evidence>
<dbReference type="InterPro" id="IPR036244">
    <property type="entry name" value="TipA-like_antibiotic-bd"/>
</dbReference>
<dbReference type="GO" id="GO:0003677">
    <property type="term" value="F:DNA binding"/>
    <property type="evidence" value="ECO:0007669"/>
    <property type="project" value="UniProtKB-KW"/>
</dbReference>
<reference evidence="7 8" key="1">
    <citation type="submission" date="2016-07" db="EMBL/GenBank/DDBJ databases">
        <title>Caryophanon latum genome sequencing.</title>
        <authorList>
            <person name="Verma A."/>
            <person name="Pal Y."/>
            <person name="Krishnamurthi S."/>
        </authorList>
    </citation>
    <scope>NUCLEOTIDE SEQUENCE [LARGE SCALE GENOMIC DNA]</scope>
    <source>
        <strain evidence="7 8">DSM 14151</strain>
    </source>
</reference>
<dbReference type="InterPro" id="IPR012925">
    <property type="entry name" value="TipAS_dom"/>
</dbReference>
<accession>A0A1C0Z0K7</accession>
<dbReference type="InterPro" id="IPR009061">
    <property type="entry name" value="DNA-bd_dom_put_sf"/>
</dbReference>
<keyword evidence="5" id="KW-0175">Coiled coil</keyword>
<keyword evidence="2" id="KW-0238">DNA-binding</keyword>
<dbReference type="Pfam" id="PF07739">
    <property type="entry name" value="TipAS"/>
    <property type="match status" value="1"/>
</dbReference>
<dbReference type="Gene3D" id="1.10.490.50">
    <property type="entry name" value="Antibiotic binding domain of TipA-like multidrug resistance regulators"/>
    <property type="match status" value="1"/>
</dbReference>
<dbReference type="InterPro" id="IPR000551">
    <property type="entry name" value="MerR-type_HTH_dom"/>
</dbReference>
<gene>
    <name evidence="7" type="ORF">A6K76_05750</name>
</gene>
<organism evidence="7 8">
    <name type="scientific">Caryophanon latum</name>
    <dbReference type="NCBI Taxonomy" id="33977"/>
    <lineage>
        <taxon>Bacteria</taxon>
        <taxon>Bacillati</taxon>
        <taxon>Bacillota</taxon>
        <taxon>Bacilli</taxon>
        <taxon>Bacillales</taxon>
        <taxon>Caryophanaceae</taxon>
        <taxon>Caryophanon</taxon>
    </lineage>
</organism>
<dbReference type="AlphaFoldDB" id="A0A1C0Z0K7"/>
<dbReference type="PROSITE" id="PS50937">
    <property type="entry name" value="HTH_MERR_2"/>
    <property type="match status" value="1"/>
</dbReference>
<dbReference type="CDD" id="cd01106">
    <property type="entry name" value="HTH_TipAL-Mta"/>
    <property type="match status" value="1"/>
</dbReference>
<dbReference type="Proteomes" id="UP000093482">
    <property type="component" value="Unassembled WGS sequence"/>
</dbReference>
<name>A0A1C0Z0K7_9BACL</name>
<dbReference type="SUPFAM" id="SSF89082">
    <property type="entry name" value="Antibiotic binding domain of TipA-like multidrug resistance regulators"/>
    <property type="match status" value="1"/>
</dbReference>
<dbReference type="GO" id="GO:0003700">
    <property type="term" value="F:DNA-binding transcription factor activity"/>
    <property type="evidence" value="ECO:0007669"/>
    <property type="project" value="InterPro"/>
</dbReference>
<dbReference type="InterPro" id="IPR047057">
    <property type="entry name" value="MerR_fam"/>
</dbReference>
<keyword evidence="4" id="KW-0804">Transcription</keyword>
<evidence type="ECO:0000256" key="1">
    <source>
        <dbReference type="ARBA" id="ARBA00023015"/>
    </source>
</evidence>
<dbReference type="EMBL" id="MATO01000013">
    <property type="protein sequence ID" value="OCS92896.1"/>
    <property type="molecule type" value="Genomic_DNA"/>
</dbReference>
<evidence type="ECO:0000256" key="3">
    <source>
        <dbReference type="ARBA" id="ARBA00023159"/>
    </source>
</evidence>
<keyword evidence="1" id="KW-0805">Transcription regulation</keyword>
<dbReference type="PANTHER" id="PTHR30204:SF90">
    <property type="entry name" value="HTH-TYPE TRANSCRIPTIONAL ACTIVATOR MTA"/>
    <property type="match status" value="1"/>
</dbReference>
<feature type="coiled-coil region" evidence="5">
    <location>
        <begin position="76"/>
        <end position="103"/>
    </location>
</feature>
<dbReference type="Pfam" id="PF13411">
    <property type="entry name" value="MerR_1"/>
    <property type="match status" value="1"/>
</dbReference>